<reference evidence="2 3" key="2">
    <citation type="submission" date="2018-11" db="EMBL/GenBank/DDBJ databases">
        <authorList>
            <consortium name="Pathogen Informatics"/>
        </authorList>
    </citation>
    <scope>NUCLEOTIDE SEQUENCE [LARGE SCALE GENOMIC DNA]</scope>
    <source>
        <strain evidence="2 3">NST_G2</strain>
    </source>
</reference>
<evidence type="ECO:0000313" key="3">
    <source>
        <dbReference type="Proteomes" id="UP000275846"/>
    </source>
</evidence>
<organism evidence="4">
    <name type="scientific">Schistocephalus solidus</name>
    <name type="common">Tapeworm</name>
    <dbReference type="NCBI Taxonomy" id="70667"/>
    <lineage>
        <taxon>Eukaryota</taxon>
        <taxon>Metazoa</taxon>
        <taxon>Spiralia</taxon>
        <taxon>Lophotrochozoa</taxon>
        <taxon>Platyhelminthes</taxon>
        <taxon>Cestoda</taxon>
        <taxon>Eucestoda</taxon>
        <taxon>Diphyllobothriidea</taxon>
        <taxon>Diphyllobothriidae</taxon>
        <taxon>Schistocephalus</taxon>
    </lineage>
</organism>
<protein>
    <submittedName>
        <fullName evidence="2 4">Uncharacterized protein</fullName>
    </submittedName>
</protein>
<sequence>MSLPLGGIRDRCGCTLSIGSGRASYLRPLPPLVFLTLSSGGRGESAVHAAKVYHFKLNHAQATVPAPPFRGAYGGPRRNRRSNYRVATRYGELMNTNAASQQFFQLRQASQLQQHLTAGTGIPLGGVPVGGPYFQCSKLHQHYPRVTEFFFAELATNKYERVGGVEGDFLALATAPTPDVNCLCRALQCQHGRPGRVGSLGQAQMTGMHPNSAMAAANMHALAGLGLISSNALLQAQAAAAAANAAAAASAAAPPSAGGSGSVVYENSYNSFQRLPVGQCVGGGGVYLPSAISQDFISGCNGVGNSGIAGHPNGLSPSQANTMVTGGTSVPSSCPGGGPQHLESAGLLLKSTADGVEKTPGMPPSSVGVAAAPLHPSVTATGYLEQNYAGNSLGAAASMRSKPADAASSNAASKPFFWRCSWHYWVILICVLAFLLTLSFAVFFSENAKWLENRLHERFSQDPIIFGE</sequence>
<keyword evidence="1" id="KW-0472">Membrane</keyword>
<evidence type="ECO:0000313" key="4">
    <source>
        <dbReference type="WBParaSite" id="SSLN_0000440001-mRNA-1"/>
    </source>
</evidence>
<feature type="transmembrane region" description="Helical" evidence="1">
    <location>
        <begin position="422"/>
        <end position="444"/>
    </location>
</feature>
<evidence type="ECO:0000256" key="1">
    <source>
        <dbReference type="SAM" id="Phobius"/>
    </source>
</evidence>
<gene>
    <name evidence="2" type="ORF">SSLN_LOCUS4253</name>
</gene>
<dbReference type="STRING" id="70667.A0A183SJ55"/>
<proteinExistence type="predicted"/>
<name>A0A183SJ55_SCHSO</name>
<accession>A0A183SJ55</accession>
<keyword evidence="1" id="KW-1133">Transmembrane helix</keyword>
<dbReference type="WBParaSite" id="SSLN_0000440001-mRNA-1">
    <property type="protein sequence ID" value="SSLN_0000440001-mRNA-1"/>
    <property type="gene ID" value="SSLN_0000440001"/>
</dbReference>
<dbReference type="Proteomes" id="UP000275846">
    <property type="component" value="Unassembled WGS sequence"/>
</dbReference>
<dbReference type="AlphaFoldDB" id="A0A183SJ55"/>
<keyword evidence="3" id="KW-1185">Reference proteome</keyword>
<dbReference type="EMBL" id="UYSU01032799">
    <property type="protein sequence ID" value="VDL90638.1"/>
    <property type="molecule type" value="Genomic_DNA"/>
</dbReference>
<reference evidence="4" key="1">
    <citation type="submission" date="2016-06" db="UniProtKB">
        <authorList>
            <consortium name="WormBaseParasite"/>
        </authorList>
    </citation>
    <scope>IDENTIFICATION</scope>
</reference>
<evidence type="ECO:0000313" key="2">
    <source>
        <dbReference type="EMBL" id="VDL90638.1"/>
    </source>
</evidence>
<keyword evidence="1" id="KW-0812">Transmembrane</keyword>